<dbReference type="Pfam" id="PF02561">
    <property type="entry name" value="FliS"/>
    <property type="match status" value="1"/>
</dbReference>
<dbReference type="AlphaFoldDB" id="A0A4R9LTF6"/>
<evidence type="ECO:0000256" key="4">
    <source>
        <dbReference type="ARBA" id="ARBA00022795"/>
    </source>
</evidence>
<evidence type="ECO:0000256" key="6">
    <source>
        <dbReference type="PIRNR" id="PIRNR039090"/>
    </source>
</evidence>
<evidence type="ECO:0000256" key="5">
    <source>
        <dbReference type="ARBA" id="ARBA00023186"/>
    </source>
</evidence>
<sequence>MSLARKTGAYSGYNEYKANEISTVSQVKLIVMLFDGAIRFLGIANENMNPRKYDVVNNNIIKAQDIITELLLSLNMEEGKEVANNLLSLYIYLKKRLLEANMKKDKKIVDECVKILTELKASWEELEKKDGTSSSQSSLPRPTGISITG</sequence>
<evidence type="ECO:0000256" key="3">
    <source>
        <dbReference type="ARBA" id="ARBA00022490"/>
    </source>
</evidence>
<evidence type="ECO:0000256" key="7">
    <source>
        <dbReference type="SAM" id="MobiDB-lite"/>
    </source>
</evidence>
<evidence type="ECO:0000313" key="8">
    <source>
        <dbReference type="EMBL" id="TGN16904.1"/>
    </source>
</evidence>
<keyword evidence="3 6" id="KW-0963">Cytoplasm</keyword>
<dbReference type="Proteomes" id="UP000298058">
    <property type="component" value="Unassembled WGS sequence"/>
</dbReference>
<keyword evidence="5" id="KW-0143">Chaperone</keyword>
<keyword evidence="8" id="KW-0969">Cilium</keyword>
<accession>A0A4R9LTF6</accession>
<dbReference type="GO" id="GO:0005829">
    <property type="term" value="C:cytosol"/>
    <property type="evidence" value="ECO:0007669"/>
    <property type="project" value="UniProtKB-SubCell"/>
</dbReference>
<dbReference type="SUPFAM" id="SSF101116">
    <property type="entry name" value="Flagellar export chaperone FliS"/>
    <property type="match status" value="1"/>
</dbReference>
<protein>
    <recommendedName>
        <fullName evidence="6">Flagellar secretion chaperone FliS</fullName>
    </recommendedName>
</protein>
<evidence type="ECO:0000313" key="9">
    <source>
        <dbReference type="Proteomes" id="UP000298058"/>
    </source>
</evidence>
<gene>
    <name evidence="8" type="primary">fliS</name>
    <name evidence="8" type="ORF">EHS15_18840</name>
</gene>
<dbReference type="PANTHER" id="PTHR34773:SF1">
    <property type="entry name" value="FLAGELLAR SECRETION CHAPERONE FLIS"/>
    <property type="match status" value="1"/>
</dbReference>
<keyword evidence="8" id="KW-0966">Cell projection</keyword>
<feature type="compositionally biased region" description="Polar residues" evidence="7">
    <location>
        <begin position="132"/>
        <end position="149"/>
    </location>
</feature>
<dbReference type="CDD" id="cd16098">
    <property type="entry name" value="FliS"/>
    <property type="match status" value="1"/>
</dbReference>
<comment type="subcellular location">
    <subcellularLocation>
        <location evidence="1 6">Cytoplasm</location>
        <location evidence="1 6">Cytosol</location>
    </subcellularLocation>
</comment>
<reference evidence="8" key="1">
    <citation type="journal article" date="2019" name="PLoS Negl. Trop. Dis.">
        <title>Revisiting the worldwide diversity of Leptospira species in the environment.</title>
        <authorList>
            <person name="Vincent A.T."/>
            <person name="Schiettekatte O."/>
            <person name="Bourhy P."/>
            <person name="Veyrier F.J."/>
            <person name="Picardeau M."/>
        </authorList>
    </citation>
    <scope>NUCLEOTIDE SEQUENCE [LARGE SCALE GENOMIC DNA]</scope>
    <source>
        <strain evidence="8">201300427</strain>
    </source>
</reference>
<dbReference type="GO" id="GO:0044780">
    <property type="term" value="P:bacterial-type flagellum assembly"/>
    <property type="evidence" value="ECO:0007669"/>
    <property type="project" value="InterPro"/>
</dbReference>
<comment type="similarity">
    <text evidence="2 6">Belongs to the FliS family.</text>
</comment>
<dbReference type="EMBL" id="RQHW01000082">
    <property type="protein sequence ID" value="TGN16904.1"/>
    <property type="molecule type" value="Genomic_DNA"/>
</dbReference>
<evidence type="ECO:0000256" key="1">
    <source>
        <dbReference type="ARBA" id="ARBA00004514"/>
    </source>
</evidence>
<organism evidence="8 9">
    <name type="scientific">Leptospira idonii</name>
    <dbReference type="NCBI Taxonomy" id="1193500"/>
    <lineage>
        <taxon>Bacteria</taxon>
        <taxon>Pseudomonadati</taxon>
        <taxon>Spirochaetota</taxon>
        <taxon>Spirochaetia</taxon>
        <taxon>Leptospirales</taxon>
        <taxon>Leptospiraceae</taxon>
        <taxon>Leptospira</taxon>
    </lineage>
</organism>
<feature type="region of interest" description="Disordered" evidence="7">
    <location>
        <begin position="125"/>
        <end position="149"/>
    </location>
</feature>
<keyword evidence="4 6" id="KW-1005">Bacterial flagellum biogenesis</keyword>
<dbReference type="NCBIfam" id="TIGR00208">
    <property type="entry name" value="fliS"/>
    <property type="match status" value="1"/>
</dbReference>
<dbReference type="InterPro" id="IPR036584">
    <property type="entry name" value="FliS_sf"/>
</dbReference>
<dbReference type="Gene3D" id="1.20.120.340">
    <property type="entry name" value="Flagellar protein FliS"/>
    <property type="match status" value="1"/>
</dbReference>
<dbReference type="GO" id="GO:0071973">
    <property type="term" value="P:bacterial-type flagellum-dependent cell motility"/>
    <property type="evidence" value="ECO:0007669"/>
    <property type="project" value="TreeGrafter"/>
</dbReference>
<proteinExistence type="inferred from homology"/>
<dbReference type="InterPro" id="IPR003713">
    <property type="entry name" value="FliS"/>
</dbReference>
<keyword evidence="8" id="KW-0282">Flagellum</keyword>
<dbReference type="OrthoDB" id="1524959at2"/>
<dbReference type="PIRSF" id="PIRSF039090">
    <property type="entry name" value="Flis"/>
    <property type="match status" value="1"/>
</dbReference>
<dbReference type="PANTHER" id="PTHR34773">
    <property type="entry name" value="FLAGELLAR SECRETION CHAPERONE FLIS"/>
    <property type="match status" value="1"/>
</dbReference>
<dbReference type="RefSeq" id="WP_135762149.1">
    <property type="nucleotide sequence ID" value="NZ_RQHW01000082.1"/>
</dbReference>
<comment type="caution">
    <text evidence="8">The sequence shown here is derived from an EMBL/GenBank/DDBJ whole genome shotgun (WGS) entry which is preliminary data.</text>
</comment>
<name>A0A4R9LTF6_9LEPT</name>
<keyword evidence="9" id="KW-1185">Reference proteome</keyword>
<evidence type="ECO:0000256" key="2">
    <source>
        <dbReference type="ARBA" id="ARBA00008787"/>
    </source>
</evidence>